<sequence>MIDIVLPSGEIRQFQSGVSGFDVASSISSSLLKNAIAVKIDGKLYDLSHTILHGCSLEVITQNSQEGLDIIRHSTAHLMAHAIKELFPNSQIVIGPTIEDGFYYDIAKSDPFSLDDLQIIEERMSEVAKRNYKIERTILPKKQAIEVFEKLGEHYKVKIIENIPDGEEVTLYSQGNFIDLCRGPHVPSTGHIKHFKLTKVSGSYWQGDSKNEGLHRIYGTAWQSASKLSEYLQMLKETELRDHRKIGKQMDLFHFQDDAPGTVFWHPNGWRVFQLLVSYMRKKQELAGYQEINTPDIMDKSIWEASGHWEKFKENMFTAHCIDVDKEYALKPMNCPGAVQVFNKGLKSYRDLPVKLSEFGKVHRFEPSGSLLGLMRVRGFTQDDAHIFCTEDHVQKESVDVCKLMLSIYKDFGFNNVRIKFSDRPSKRVGSDEIWLKSEEALLSALNELGLEYELNKGDGAFYGPKLEFVLKDAIGRDWQVGTLQIDFNLPERLDASYITDKGKKQRPVMLHRAMFGSLERFIGILIEHTAGHLPIWLSPIQVAVLPISSKFENYAAKVSSSLTKNGIRNILDSNNETISYKIKTHMGFKVPYLWIVGQKEVDGGLVSISKLGSEDKVIMGVDEAIASLYKQSFII</sequence>
<dbReference type="InterPro" id="IPR004154">
    <property type="entry name" value="Anticodon-bd"/>
</dbReference>
<dbReference type="SUPFAM" id="SSF52954">
    <property type="entry name" value="Class II aaRS ABD-related"/>
    <property type="match status" value="1"/>
</dbReference>
<dbReference type="Gene3D" id="3.30.54.20">
    <property type="match status" value="1"/>
</dbReference>
<feature type="binding site" evidence="13">
    <location>
        <position position="335"/>
    </location>
    <ligand>
        <name>Zn(2+)</name>
        <dbReference type="ChEBI" id="CHEBI:29105"/>
        <note>catalytic</note>
    </ligand>
</feature>
<evidence type="ECO:0000256" key="1">
    <source>
        <dbReference type="ARBA" id="ARBA00008226"/>
    </source>
</evidence>
<evidence type="ECO:0000256" key="10">
    <source>
        <dbReference type="ARBA" id="ARBA00022917"/>
    </source>
</evidence>
<dbReference type="Gene3D" id="3.10.20.30">
    <property type="match status" value="1"/>
</dbReference>
<dbReference type="InterPro" id="IPR018163">
    <property type="entry name" value="Thr/Ala-tRNA-synth_IIc_edit"/>
</dbReference>
<evidence type="ECO:0000256" key="9">
    <source>
        <dbReference type="ARBA" id="ARBA00022884"/>
    </source>
</evidence>
<dbReference type="Gene3D" id="3.30.980.10">
    <property type="entry name" value="Threonyl-trna Synthetase, Chain A, domain 2"/>
    <property type="match status" value="1"/>
</dbReference>
<dbReference type="EMBL" id="JARGYT010000063">
    <property type="protein sequence ID" value="MDZ5762555.1"/>
    <property type="molecule type" value="Genomic_DNA"/>
</dbReference>
<keyword evidence="2 13" id="KW-0963">Cytoplasm</keyword>
<evidence type="ECO:0000259" key="14">
    <source>
        <dbReference type="PROSITE" id="PS50862"/>
    </source>
</evidence>
<dbReference type="InterPro" id="IPR002314">
    <property type="entry name" value="aa-tRNA-synt_IIb"/>
</dbReference>
<feature type="binding site" evidence="13">
    <location>
        <position position="512"/>
    </location>
    <ligand>
        <name>Zn(2+)</name>
        <dbReference type="ChEBI" id="CHEBI:29105"/>
        <note>catalytic</note>
    </ligand>
</feature>
<dbReference type="CDD" id="cd01667">
    <property type="entry name" value="TGS_ThrRS"/>
    <property type="match status" value="1"/>
</dbReference>
<dbReference type="Pfam" id="PF07973">
    <property type="entry name" value="tRNA_SAD"/>
    <property type="match status" value="1"/>
</dbReference>
<keyword evidence="7 13" id="KW-0862">Zinc</keyword>
<comment type="similarity">
    <text evidence="1 13">Belongs to the class-II aminoacyl-tRNA synthetase family.</text>
</comment>
<evidence type="ECO:0000256" key="2">
    <source>
        <dbReference type="ARBA" id="ARBA00022490"/>
    </source>
</evidence>
<dbReference type="PROSITE" id="PS50862">
    <property type="entry name" value="AA_TRNA_LIGASE_II"/>
    <property type="match status" value="1"/>
</dbReference>
<dbReference type="InterPro" id="IPR045864">
    <property type="entry name" value="aa-tRNA-synth_II/BPL/LPL"/>
</dbReference>
<keyword evidence="6 13" id="KW-0547">Nucleotide-binding</keyword>
<dbReference type="RefSeq" id="WP_322498015.1">
    <property type="nucleotide sequence ID" value="NZ_JARGYT010000063.1"/>
</dbReference>
<comment type="catalytic activity">
    <reaction evidence="12 13">
        <text>tRNA(Thr) + L-threonine + ATP = L-threonyl-tRNA(Thr) + AMP + diphosphate + H(+)</text>
        <dbReference type="Rhea" id="RHEA:24624"/>
        <dbReference type="Rhea" id="RHEA-COMP:9670"/>
        <dbReference type="Rhea" id="RHEA-COMP:9704"/>
        <dbReference type="ChEBI" id="CHEBI:15378"/>
        <dbReference type="ChEBI" id="CHEBI:30616"/>
        <dbReference type="ChEBI" id="CHEBI:33019"/>
        <dbReference type="ChEBI" id="CHEBI:57926"/>
        <dbReference type="ChEBI" id="CHEBI:78442"/>
        <dbReference type="ChEBI" id="CHEBI:78534"/>
        <dbReference type="ChEBI" id="CHEBI:456215"/>
        <dbReference type="EC" id="6.1.1.3"/>
    </reaction>
</comment>
<feature type="domain" description="TGS" evidence="15">
    <location>
        <begin position="1"/>
        <end position="61"/>
    </location>
</feature>
<evidence type="ECO:0000256" key="6">
    <source>
        <dbReference type="ARBA" id="ARBA00022741"/>
    </source>
</evidence>
<dbReference type="Gene3D" id="3.40.50.800">
    <property type="entry name" value="Anticodon-binding domain"/>
    <property type="match status" value="1"/>
</dbReference>
<dbReference type="Gene3D" id="3.30.930.10">
    <property type="entry name" value="Bira Bifunctional Protein, Domain 2"/>
    <property type="match status" value="1"/>
</dbReference>
<evidence type="ECO:0000256" key="8">
    <source>
        <dbReference type="ARBA" id="ARBA00022840"/>
    </source>
</evidence>
<keyword evidence="4 13" id="KW-0436">Ligase</keyword>
<gene>
    <name evidence="13" type="primary">thrS</name>
    <name evidence="16" type="ORF">Cyrtocomes_00943</name>
</gene>
<dbReference type="InterPro" id="IPR002320">
    <property type="entry name" value="Thr-tRNA-ligase_IIa"/>
</dbReference>
<evidence type="ECO:0000259" key="15">
    <source>
        <dbReference type="PROSITE" id="PS51880"/>
    </source>
</evidence>
<dbReference type="EC" id="6.1.1.3" evidence="13"/>
<evidence type="ECO:0000256" key="11">
    <source>
        <dbReference type="ARBA" id="ARBA00023146"/>
    </source>
</evidence>
<dbReference type="Proteomes" id="UP001293791">
    <property type="component" value="Unassembled WGS sequence"/>
</dbReference>
<dbReference type="GO" id="GO:0016874">
    <property type="term" value="F:ligase activity"/>
    <property type="evidence" value="ECO:0007669"/>
    <property type="project" value="UniProtKB-KW"/>
</dbReference>
<evidence type="ECO:0000256" key="4">
    <source>
        <dbReference type="ARBA" id="ARBA00022598"/>
    </source>
</evidence>
<dbReference type="InterPro" id="IPR047246">
    <property type="entry name" value="ThrRS_anticodon"/>
</dbReference>
<dbReference type="InterPro" id="IPR036621">
    <property type="entry name" value="Anticodon-bd_dom_sf"/>
</dbReference>
<dbReference type="CDD" id="cd00771">
    <property type="entry name" value="ThrRS_core"/>
    <property type="match status" value="1"/>
</dbReference>
<accession>A0ABU5L8W4</accession>
<dbReference type="SMART" id="SM00863">
    <property type="entry name" value="tRNA_SAD"/>
    <property type="match status" value="1"/>
</dbReference>
<comment type="caution">
    <text evidence="13">Lacks conserved residue(s) required for the propagation of feature annotation.</text>
</comment>
<dbReference type="PROSITE" id="PS51880">
    <property type="entry name" value="TGS"/>
    <property type="match status" value="1"/>
</dbReference>
<dbReference type="NCBIfam" id="TIGR00418">
    <property type="entry name" value="thrS"/>
    <property type="match status" value="1"/>
</dbReference>
<organism evidence="16 17">
    <name type="scientific">Candidatus Cyrtobacter comes</name>
    <dbReference type="NCBI Taxonomy" id="675776"/>
    <lineage>
        <taxon>Bacteria</taxon>
        <taxon>Pseudomonadati</taxon>
        <taxon>Pseudomonadota</taxon>
        <taxon>Alphaproteobacteria</taxon>
        <taxon>Rickettsiales</taxon>
        <taxon>Candidatus Midichloriaceae</taxon>
        <taxon>Candidatus Cyrtobacter</taxon>
    </lineage>
</organism>
<evidence type="ECO:0000256" key="7">
    <source>
        <dbReference type="ARBA" id="ARBA00022833"/>
    </source>
</evidence>
<dbReference type="PANTHER" id="PTHR11451:SF44">
    <property type="entry name" value="THREONINE--TRNA LIGASE, CHLOROPLASTIC_MITOCHONDRIAL 2"/>
    <property type="match status" value="1"/>
</dbReference>
<dbReference type="Pfam" id="PF00587">
    <property type="entry name" value="tRNA-synt_2b"/>
    <property type="match status" value="1"/>
</dbReference>
<comment type="subcellular location">
    <subcellularLocation>
        <location evidence="13">Cytoplasm</location>
    </subcellularLocation>
</comment>
<keyword evidence="5 13" id="KW-0479">Metal-binding</keyword>
<evidence type="ECO:0000256" key="13">
    <source>
        <dbReference type="HAMAP-Rule" id="MF_00184"/>
    </source>
</evidence>
<dbReference type="PRINTS" id="PR01047">
    <property type="entry name" value="TRNASYNTHTHR"/>
</dbReference>
<keyword evidence="8 13" id="KW-0067">ATP-binding</keyword>
<dbReference type="HAMAP" id="MF_00184">
    <property type="entry name" value="Thr_tRNA_synth"/>
    <property type="match status" value="1"/>
</dbReference>
<dbReference type="SUPFAM" id="SSF55681">
    <property type="entry name" value="Class II aaRS and biotin synthetases"/>
    <property type="match status" value="1"/>
</dbReference>
<evidence type="ECO:0000313" key="17">
    <source>
        <dbReference type="Proteomes" id="UP001293791"/>
    </source>
</evidence>
<dbReference type="InterPro" id="IPR012947">
    <property type="entry name" value="tRNA_SAD"/>
</dbReference>
<dbReference type="Pfam" id="PF02824">
    <property type="entry name" value="TGS"/>
    <property type="match status" value="1"/>
</dbReference>
<evidence type="ECO:0000256" key="3">
    <source>
        <dbReference type="ARBA" id="ARBA00022555"/>
    </source>
</evidence>
<dbReference type="InterPro" id="IPR012676">
    <property type="entry name" value="TGS-like"/>
</dbReference>
<dbReference type="SUPFAM" id="SSF81271">
    <property type="entry name" value="TGS-like"/>
    <property type="match status" value="1"/>
</dbReference>
<keyword evidence="11 13" id="KW-0030">Aminoacyl-tRNA synthetase</keyword>
<keyword evidence="17" id="KW-1185">Reference proteome</keyword>
<dbReference type="InterPro" id="IPR033728">
    <property type="entry name" value="ThrRS_core"/>
</dbReference>
<comment type="caution">
    <text evidence="16">The sequence shown here is derived from an EMBL/GenBank/DDBJ whole genome shotgun (WGS) entry which is preliminary data.</text>
</comment>
<dbReference type="PANTHER" id="PTHR11451">
    <property type="entry name" value="THREONINE-TRNA LIGASE"/>
    <property type="match status" value="1"/>
</dbReference>
<comment type="cofactor">
    <cofactor evidence="13">
        <name>Zn(2+)</name>
        <dbReference type="ChEBI" id="CHEBI:29105"/>
    </cofactor>
    <text evidence="13">Binds 1 zinc ion per subunit.</text>
</comment>
<proteinExistence type="inferred from homology"/>
<dbReference type="CDD" id="cd00860">
    <property type="entry name" value="ThrRS_anticodon"/>
    <property type="match status" value="1"/>
</dbReference>
<dbReference type="SUPFAM" id="SSF55186">
    <property type="entry name" value="ThrRS/AlaRS common domain"/>
    <property type="match status" value="1"/>
</dbReference>
<dbReference type="InterPro" id="IPR012675">
    <property type="entry name" value="Beta-grasp_dom_sf"/>
</dbReference>
<feature type="domain" description="Aminoacyl-transfer RNA synthetases class-II family profile" evidence="14">
    <location>
        <begin position="230"/>
        <end position="535"/>
    </location>
</feature>
<evidence type="ECO:0000256" key="12">
    <source>
        <dbReference type="ARBA" id="ARBA00049515"/>
    </source>
</evidence>
<dbReference type="InterPro" id="IPR004095">
    <property type="entry name" value="TGS"/>
</dbReference>
<keyword evidence="9 13" id="KW-0694">RNA-binding</keyword>
<feature type="binding site" evidence="13">
    <location>
        <position position="386"/>
    </location>
    <ligand>
        <name>Zn(2+)</name>
        <dbReference type="ChEBI" id="CHEBI:29105"/>
        <note>catalytic</note>
    </ligand>
</feature>
<evidence type="ECO:0000256" key="5">
    <source>
        <dbReference type="ARBA" id="ARBA00022723"/>
    </source>
</evidence>
<reference evidence="16 17" key="1">
    <citation type="submission" date="2023-02" db="EMBL/GenBank/DDBJ databases">
        <title>Host association and intracellularity evolved multiple times independently in the Rickettsiales.</title>
        <authorList>
            <person name="Castelli M."/>
            <person name="Nardi T."/>
            <person name="Gammuto L."/>
            <person name="Bellinzona G."/>
            <person name="Sabaneyeva E."/>
            <person name="Potekhin A."/>
            <person name="Serra V."/>
            <person name="Petroni G."/>
            <person name="Sassera D."/>
        </authorList>
    </citation>
    <scope>NUCLEOTIDE SEQUENCE [LARGE SCALE GENOMIC DNA]</scope>
    <source>
        <strain evidence="16 17">BOD18</strain>
    </source>
</reference>
<dbReference type="InterPro" id="IPR006195">
    <property type="entry name" value="aa-tRNA-synth_II"/>
</dbReference>
<comment type="subunit">
    <text evidence="13">Homodimer.</text>
</comment>
<dbReference type="Pfam" id="PF03129">
    <property type="entry name" value="HGTP_anticodon"/>
    <property type="match status" value="1"/>
</dbReference>
<name>A0ABU5L8W4_9RICK</name>
<keyword evidence="10 13" id="KW-0648">Protein biosynthesis</keyword>
<evidence type="ECO:0000313" key="16">
    <source>
        <dbReference type="EMBL" id="MDZ5762555.1"/>
    </source>
</evidence>
<keyword evidence="3 13" id="KW-0820">tRNA-binding</keyword>
<protein>
    <recommendedName>
        <fullName evidence="13">Threonine--tRNA ligase</fullName>
        <ecNumber evidence="13">6.1.1.3</ecNumber>
    </recommendedName>
    <alternativeName>
        <fullName evidence="13">Threonyl-tRNA synthetase</fullName>
        <shortName evidence="13">ThrRS</shortName>
    </alternativeName>
</protein>